<feature type="domain" description="ABC3 transporter permease C-terminal" evidence="8">
    <location>
        <begin position="276"/>
        <end position="389"/>
    </location>
</feature>
<reference evidence="10 11" key="1">
    <citation type="submission" date="2021-04" db="EMBL/GenBank/DDBJ databases">
        <authorList>
            <person name="Huq M.A."/>
        </authorList>
    </citation>
    <scope>NUCLEOTIDE SEQUENCE [LARGE SCALE GENOMIC DNA]</scope>
    <source>
        <strain evidence="10 11">MAH-13</strain>
    </source>
</reference>
<dbReference type="InterPro" id="IPR050250">
    <property type="entry name" value="Macrolide_Exporter_MacB"/>
</dbReference>
<name>A0ABS4DL53_9GAMM</name>
<dbReference type="InterPro" id="IPR003838">
    <property type="entry name" value="ABC3_permease_C"/>
</dbReference>
<proteinExistence type="inferred from homology"/>
<dbReference type="PANTHER" id="PTHR30572:SF4">
    <property type="entry name" value="ABC TRANSPORTER PERMEASE YTRF"/>
    <property type="match status" value="1"/>
</dbReference>
<keyword evidence="5 7" id="KW-0472">Membrane</keyword>
<comment type="caution">
    <text evidence="10">The sequence shown here is derived from an EMBL/GenBank/DDBJ whole genome shotgun (WGS) entry which is preliminary data.</text>
</comment>
<evidence type="ECO:0000256" key="7">
    <source>
        <dbReference type="SAM" id="Phobius"/>
    </source>
</evidence>
<dbReference type="PANTHER" id="PTHR30572">
    <property type="entry name" value="MEMBRANE COMPONENT OF TRANSPORTER-RELATED"/>
    <property type="match status" value="1"/>
</dbReference>
<accession>A0ABS4DL53</accession>
<evidence type="ECO:0000256" key="4">
    <source>
        <dbReference type="ARBA" id="ARBA00022989"/>
    </source>
</evidence>
<sequence length="809" mass="85763">MNTWLAEIGRTWRASLRKPGFLLLASGVLALGVGSSVAVFSLIDRVLLRPLPYDQPAQLVAVGPLEDTGVSGISPQQYQQLQGIEGVRDMALYMPGAPSVNISGHGEPVLASSLQMDRHLLPTLGVRPLLGRNFTAEEDAPHGPAVALVSYGLWQRRFGGKAAVVGSSLQIEGLPHTIVGVLPAQFDVDGDVVLPLAMPANSRSDGTNYEAIARLQSPAQRQRVAAQVDARLRAFYARSTGTYGDWWRHRHFGAQDLHAFRHVGDGFQLALFMGCALVVLLIALVNMTNLMLLRALSRQHDVAVRGALGASTWRLALPVLAEGLLVGVLGAGAGLGLAAAALALLRGFMPAGWQPDSLYPGVAAWLVAAAVGVLGALLSAAASLRRRAITMDDLREDARSGLGWCGGRLGRSLVMAQVALATALLCACGLFAHTLIDAARVPLGYRTQGIVTFELAPIKALYPDAAAVATLSQRLVGRLRQAPGVELASATTNLPGGPWRDQFNLGGLHPPGGEADNAQFHAVDEHYFDLFAIRLRQGRAFAATDVRGAEPVAIVNRTLADRWYGGQALGQLIQRGEGPGMVSARIVGVVEDTYQLGPLDPRSRQPILYRPLAQVSEDALRAFRSFEPMRFALAVRGDPGSYRRAMQQAVADVAPGQPMDNVRLMTQVVHSTTRDTRMQLWLTGLFAALALLLAAAGLYAVMAVAVAARAHEFGVRQALGAAPTRLAWLVLRGGVAQVAIGLGLGVTLALVLGEALRMLLLALGLDRGMFDLPVLAIVALVLLGIGALASVLPAVRAGRVPPMRALRGE</sequence>
<evidence type="ECO:0000256" key="3">
    <source>
        <dbReference type="ARBA" id="ARBA00022692"/>
    </source>
</evidence>
<gene>
    <name evidence="10" type="ORF">J7I44_05705</name>
</gene>
<dbReference type="RefSeq" id="WP_209617190.1">
    <property type="nucleotide sequence ID" value="NZ_JAGJRS010000013.1"/>
</dbReference>
<protein>
    <submittedName>
        <fullName evidence="10">ABC transporter permease</fullName>
    </submittedName>
</protein>
<dbReference type="EMBL" id="JAGJRS010000013">
    <property type="protein sequence ID" value="MBP1473785.1"/>
    <property type="molecule type" value="Genomic_DNA"/>
</dbReference>
<organism evidence="10 11">
    <name type="scientific">Frateuria flava</name>
    <dbReference type="NCBI Taxonomy" id="2821489"/>
    <lineage>
        <taxon>Bacteria</taxon>
        <taxon>Pseudomonadati</taxon>
        <taxon>Pseudomonadota</taxon>
        <taxon>Gammaproteobacteria</taxon>
        <taxon>Lysobacterales</taxon>
        <taxon>Rhodanobacteraceae</taxon>
        <taxon>Frateuria</taxon>
    </lineage>
</organism>
<evidence type="ECO:0000256" key="6">
    <source>
        <dbReference type="ARBA" id="ARBA00038076"/>
    </source>
</evidence>
<dbReference type="Proteomes" id="UP000823790">
    <property type="component" value="Unassembled WGS sequence"/>
</dbReference>
<keyword evidence="3 7" id="KW-0812">Transmembrane</keyword>
<evidence type="ECO:0000256" key="5">
    <source>
        <dbReference type="ARBA" id="ARBA00023136"/>
    </source>
</evidence>
<evidence type="ECO:0000313" key="11">
    <source>
        <dbReference type="Proteomes" id="UP000823790"/>
    </source>
</evidence>
<feature type="domain" description="MacB-like periplasmic core" evidence="9">
    <location>
        <begin position="418"/>
        <end position="651"/>
    </location>
</feature>
<feature type="domain" description="ABC3 transporter permease C-terminal" evidence="8">
    <location>
        <begin position="685"/>
        <end position="802"/>
    </location>
</feature>
<feature type="transmembrane region" description="Helical" evidence="7">
    <location>
        <begin position="772"/>
        <end position="795"/>
    </location>
</feature>
<evidence type="ECO:0000259" key="8">
    <source>
        <dbReference type="Pfam" id="PF02687"/>
    </source>
</evidence>
<feature type="transmembrane region" description="Helical" evidence="7">
    <location>
        <begin position="315"/>
        <end position="342"/>
    </location>
</feature>
<evidence type="ECO:0000256" key="2">
    <source>
        <dbReference type="ARBA" id="ARBA00022475"/>
    </source>
</evidence>
<feature type="domain" description="MacB-like periplasmic core" evidence="9">
    <location>
        <begin position="24"/>
        <end position="230"/>
    </location>
</feature>
<keyword evidence="2" id="KW-1003">Cell membrane</keyword>
<comment type="subcellular location">
    <subcellularLocation>
        <location evidence="1">Cell membrane</location>
        <topology evidence="1">Multi-pass membrane protein</topology>
    </subcellularLocation>
</comment>
<feature type="transmembrane region" description="Helical" evidence="7">
    <location>
        <begin position="729"/>
        <end position="752"/>
    </location>
</feature>
<feature type="transmembrane region" description="Helical" evidence="7">
    <location>
        <begin position="269"/>
        <end position="294"/>
    </location>
</feature>
<feature type="transmembrane region" description="Helical" evidence="7">
    <location>
        <begin position="418"/>
        <end position="436"/>
    </location>
</feature>
<evidence type="ECO:0000259" key="9">
    <source>
        <dbReference type="Pfam" id="PF12704"/>
    </source>
</evidence>
<dbReference type="Pfam" id="PF02687">
    <property type="entry name" value="FtsX"/>
    <property type="match status" value="2"/>
</dbReference>
<comment type="similarity">
    <text evidence="6">Belongs to the ABC-4 integral membrane protein family.</text>
</comment>
<evidence type="ECO:0000313" key="10">
    <source>
        <dbReference type="EMBL" id="MBP1473785.1"/>
    </source>
</evidence>
<feature type="transmembrane region" description="Helical" evidence="7">
    <location>
        <begin position="21"/>
        <end position="43"/>
    </location>
</feature>
<feature type="transmembrane region" description="Helical" evidence="7">
    <location>
        <begin position="362"/>
        <end position="384"/>
    </location>
</feature>
<evidence type="ECO:0000256" key="1">
    <source>
        <dbReference type="ARBA" id="ARBA00004651"/>
    </source>
</evidence>
<feature type="transmembrane region" description="Helical" evidence="7">
    <location>
        <begin position="680"/>
        <end position="708"/>
    </location>
</feature>
<dbReference type="Pfam" id="PF12704">
    <property type="entry name" value="MacB_PCD"/>
    <property type="match status" value="2"/>
</dbReference>
<keyword evidence="11" id="KW-1185">Reference proteome</keyword>
<keyword evidence="4 7" id="KW-1133">Transmembrane helix</keyword>
<dbReference type="InterPro" id="IPR025857">
    <property type="entry name" value="MacB_PCD"/>
</dbReference>